<keyword evidence="2" id="KW-0812">Transmembrane</keyword>
<evidence type="ECO:0000313" key="3">
    <source>
        <dbReference type="EMBL" id="MFD0794063.1"/>
    </source>
</evidence>
<feature type="transmembrane region" description="Helical" evidence="2">
    <location>
        <begin position="115"/>
        <end position="135"/>
    </location>
</feature>
<evidence type="ECO:0008006" key="5">
    <source>
        <dbReference type="Google" id="ProtNLM"/>
    </source>
</evidence>
<comment type="caution">
    <text evidence="3">The sequence shown here is derived from an EMBL/GenBank/DDBJ whole genome shotgun (WGS) entry which is preliminary data.</text>
</comment>
<dbReference type="EMBL" id="JBHTHZ010000005">
    <property type="protein sequence ID" value="MFD0794063.1"/>
    <property type="molecule type" value="Genomic_DNA"/>
</dbReference>
<sequence>MLAERRSKFGQYDTSLTQRSGIFGMQTKGDIRRSNEILMDIAATDDEIFIELKKLFDYRTNQLNYRRFQQKQSDSTLKELEKSRNAFMQTITRLQNKNESLQVQLINQKADHKKWQGVLIAIIVLMLASILLLLLSRKKRKA</sequence>
<dbReference type="RefSeq" id="WP_377114807.1">
    <property type="nucleotide sequence ID" value="NZ_JBHTHZ010000005.1"/>
</dbReference>
<accession>A0ABW3ASX9</accession>
<keyword evidence="2" id="KW-0472">Membrane</keyword>
<protein>
    <recommendedName>
        <fullName evidence="5">Four helix bundle sensory module for signal transduction</fullName>
    </recommendedName>
</protein>
<keyword evidence="4" id="KW-1185">Reference proteome</keyword>
<reference evidence="4" key="1">
    <citation type="journal article" date="2019" name="Int. J. Syst. Evol. Microbiol.">
        <title>The Global Catalogue of Microorganisms (GCM) 10K type strain sequencing project: providing services to taxonomists for standard genome sequencing and annotation.</title>
        <authorList>
            <consortium name="The Broad Institute Genomics Platform"/>
            <consortium name="The Broad Institute Genome Sequencing Center for Infectious Disease"/>
            <person name="Wu L."/>
            <person name="Ma J."/>
        </authorList>
    </citation>
    <scope>NUCLEOTIDE SEQUENCE [LARGE SCALE GENOMIC DNA]</scope>
    <source>
        <strain evidence="4">CCUG 61484</strain>
    </source>
</reference>
<organism evidence="3 4">
    <name type="scientific">Mucilaginibacter litoreus</name>
    <dbReference type="NCBI Taxonomy" id="1048221"/>
    <lineage>
        <taxon>Bacteria</taxon>
        <taxon>Pseudomonadati</taxon>
        <taxon>Bacteroidota</taxon>
        <taxon>Sphingobacteriia</taxon>
        <taxon>Sphingobacteriales</taxon>
        <taxon>Sphingobacteriaceae</taxon>
        <taxon>Mucilaginibacter</taxon>
    </lineage>
</organism>
<proteinExistence type="predicted"/>
<keyword evidence="1" id="KW-0175">Coiled coil</keyword>
<keyword evidence="2" id="KW-1133">Transmembrane helix</keyword>
<feature type="coiled-coil region" evidence="1">
    <location>
        <begin position="77"/>
        <end position="111"/>
    </location>
</feature>
<name>A0ABW3ASX9_9SPHI</name>
<evidence type="ECO:0000256" key="1">
    <source>
        <dbReference type="SAM" id="Coils"/>
    </source>
</evidence>
<evidence type="ECO:0000313" key="4">
    <source>
        <dbReference type="Proteomes" id="UP001597010"/>
    </source>
</evidence>
<dbReference type="Proteomes" id="UP001597010">
    <property type="component" value="Unassembled WGS sequence"/>
</dbReference>
<gene>
    <name evidence="3" type="ORF">ACFQZX_10575</name>
</gene>
<evidence type="ECO:0000256" key="2">
    <source>
        <dbReference type="SAM" id="Phobius"/>
    </source>
</evidence>